<organism evidence="2 3">
    <name type="scientific">Gigaspora margarita</name>
    <dbReference type="NCBI Taxonomy" id="4874"/>
    <lineage>
        <taxon>Eukaryota</taxon>
        <taxon>Fungi</taxon>
        <taxon>Fungi incertae sedis</taxon>
        <taxon>Mucoromycota</taxon>
        <taxon>Glomeromycotina</taxon>
        <taxon>Glomeromycetes</taxon>
        <taxon>Diversisporales</taxon>
        <taxon>Gigasporaceae</taxon>
        <taxon>Gigaspora</taxon>
    </lineage>
</organism>
<evidence type="ECO:0000313" key="2">
    <source>
        <dbReference type="EMBL" id="CAG8819321.1"/>
    </source>
</evidence>
<comment type="caution">
    <text evidence="2">The sequence shown here is derived from an EMBL/GenBank/DDBJ whole genome shotgun (WGS) entry which is preliminary data.</text>
</comment>
<dbReference type="Proteomes" id="UP000789901">
    <property type="component" value="Unassembled WGS sequence"/>
</dbReference>
<sequence length="65" mass="7314">MVDEDTCESENKYISKESVTSVLKPASSFANIQNPPKVVGRRRPKKQRYISSVKKEQKRGGSSTQ</sequence>
<proteinExistence type="predicted"/>
<evidence type="ECO:0000256" key="1">
    <source>
        <dbReference type="SAM" id="MobiDB-lite"/>
    </source>
</evidence>
<protein>
    <submittedName>
        <fullName evidence="2">11766_t:CDS:1</fullName>
    </submittedName>
</protein>
<feature type="compositionally biased region" description="Basic residues" evidence="1">
    <location>
        <begin position="39"/>
        <end position="48"/>
    </location>
</feature>
<gene>
    <name evidence="2" type="ORF">GMARGA_LOCUS27274</name>
</gene>
<feature type="region of interest" description="Disordered" evidence="1">
    <location>
        <begin position="27"/>
        <end position="65"/>
    </location>
</feature>
<reference evidence="2 3" key="1">
    <citation type="submission" date="2021-06" db="EMBL/GenBank/DDBJ databases">
        <authorList>
            <person name="Kallberg Y."/>
            <person name="Tangrot J."/>
            <person name="Rosling A."/>
        </authorList>
    </citation>
    <scope>NUCLEOTIDE SEQUENCE [LARGE SCALE GENOMIC DNA]</scope>
    <source>
        <strain evidence="2 3">120-4 pot B 10/14</strain>
    </source>
</reference>
<name>A0ABN7W896_GIGMA</name>
<feature type="non-terminal residue" evidence="2">
    <location>
        <position position="65"/>
    </location>
</feature>
<keyword evidence="3" id="KW-1185">Reference proteome</keyword>
<accession>A0ABN7W896</accession>
<dbReference type="EMBL" id="CAJVQB010033136">
    <property type="protein sequence ID" value="CAG8819321.1"/>
    <property type="molecule type" value="Genomic_DNA"/>
</dbReference>
<evidence type="ECO:0000313" key="3">
    <source>
        <dbReference type="Proteomes" id="UP000789901"/>
    </source>
</evidence>